<sequence length="46" mass="5287">MNKLARREITCTLRADFYIPFCRLALPIPKSAKGIAWLDRLTPAVR</sequence>
<name>A0A7Z7N479_9BURK</name>
<evidence type="ECO:0000313" key="1">
    <source>
        <dbReference type="EMBL" id="SOE80832.1"/>
    </source>
</evidence>
<dbReference type="AlphaFoldDB" id="A0A7Z7N479"/>
<proteinExistence type="predicted"/>
<accession>A0A7Z7N479</accession>
<dbReference type="EMBL" id="OCSU01000002">
    <property type="protein sequence ID" value="SOE80832.1"/>
    <property type="molecule type" value="Genomic_DNA"/>
</dbReference>
<organism evidence="1 2">
    <name type="scientific">Caballeronia arationis</name>
    <dbReference type="NCBI Taxonomy" id="1777142"/>
    <lineage>
        <taxon>Bacteria</taxon>
        <taxon>Pseudomonadati</taxon>
        <taxon>Pseudomonadota</taxon>
        <taxon>Betaproteobacteria</taxon>
        <taxon>Burkholderiales</taxon>
        <taxon>Burkholderiaceae</taxon>
        <taxon>Caballeronia</taxon>
    </lineage>
</organism>
<protein>
    <submittedName>
        <fullName evidence="1">Uncharacterized protein</fullName>
    </submittedName>
</protein>
<reference evidence="1 2" key="1">
    <citation type="submission" date="2017-09" db="EMBL/GenBank/DDBJ databases">
        <authorList>
            <person name="Varghese N."/>
            <person name="Submissions S."/>
        </authorList>
    </citation>
    <scope>NUCLEOTIDE SEQUENCE [LARGE SCALE GENOMIC DNA]</scope>
    <source>
        <strain evidence="1 2">OK806</strain>
    </source>
</reference>
<dbReference type="Proteomes" id="UP000219522">
    <property type="component" value="Unassembled WGS sequence"/>
</dbReference>
<gene>
    <name evidence="1" type="ORF">SAMN05446927_4083</name>
</gene>
<evidence type="ECO:0000313" key="2">
    <source>
        <dbReference type="Proteomes" id="UP000219522"/>
    </source>
</evidence>
<keyword evidence="2" id="KW-1185">Reference proteome</keyword>
<comment type="caution">
    <text evidence="1">The sequence shown here is derived from an EMBL/GenBank/DDBJ whole genome shotgun (WGS) entry which is preliminary data.</text>
</comment>